<feature type="region of interest" description="Disordered" evidence="1">
    <location>
        <begin position="371"/>
        <end position="393"/>
    </location>
</feature>
<reference evidence="3 4" key="1">
    <citation type="submission" date="2019-03" db="EMBL/GenBank/DDBJ databases">
        <title>Genomic Encyclopedia of Type Strains, Phase III (KMG-III): the genomes of soil and plant-associated and newly described type strains.</title>
        <authorList>
            <person name="Whitman W."/>
        </authorList>
    </citation>
    <scope>NUCLEOTIDE SEQUENCE [LARGE SCALE GENOMIC DNA]</scope>
    <source>
        <strain evidence="3 4">CGMCC 1.12801</strain>
    </source>
</reference>
<comment type="caution">
    <text evidence="3">The sequence shown here is derived from an EMBL/GenBank/DDBJ whole genome shotgun (WGS) entry which is preliminary data.</text>
</comment>
<feature type="region of interest" description="Disordered" evidence="1">
    <location>
        <begin position="328"/>
        <end position="347"/>
    </location>
</feature>
<proteinExistence type="predicted"/>
<feature type="compositionally biased region" description="Polar residues" evidence="1">
    <location>
        <begin position="328"/>
        <end position="337"/>
    </location>
</feature>
<evidence type="ECO:0000259" key="2">
    <source>
        <dbReference type="Pfam" id="PF03432"/>
    </source>
</evidence>
<dbReference type="Proteomes" id="UP000294752">
    <property type="component" value="Unassembled WGS sequence"/>
</dbReference>
<protein>
    <submittedName>
        <fullName evidence="3">Relaxase/mobilization nuclease-like protein</fullName>
    </submittedName>
</protein>
<name>A0A4R7CTH7_9SPHI</name>
<feature type="region of interest" description="Disordered" evidence="1">
    <location>
        <begin position="290"/>
        <end position="320"/>
    </location>
</feature>
<dbReference type="AlphaFoldDB" id="A0A4R7CTH7"/>
<sequence>MIAIQQVHSFADALKYNEKKMNLQDVTQRAELLDHNFLDPTSEAVLKEVKMINSLHSGRMKNDGYHVALSFSENDKVSDKMLKSIADDYKKGMGFSDDHLFLLYKHNDGEDHKHIHVHLLLHRLSIDPETGKTKLVSDSNNYQRSEKLSRQIEQKYGLEVVKSSKEAQDRAPNKDELEMIERTGKLSDRMLIQAKVKIALSDANSLNSFIHNCAENGVYLLFNQSTTTGFISGVTYVMDNGFIAKGQKLGNQYKWNNLKDRINYEQSRDGAAARSANSETRARFKDILEKSSRGAENQHQEIIRTPNNGNGEPSRITSKDEYDVQNVYNGRFDSNSGRNDRSEETEQEIEEAVSNQFSIGASAVISGLSGLLGSVGGDEVDEDEKRRKRRLKR</sequence>
<keyword evidence="4" id="KW-1185">Reference proteome</keyword>
<organism evidence="3 4">
    <name type="scientific">Sphingobacterium paludis</name>
    <dbReference type="NCBI Taxonomy" id="1476465"/>
    <lineage>
        <taxon>Bacteria</taxon>
        <taxon>Pseudomonadati</taxon>
        <taxon>Bacteroidota</taxon>
        <taxon>Sphingobacteriia</taxon>
        <taxon>Sphingobacteriales</taxon>
        <taxon>Sphingobacteriaceae</taxon>
        <taxon>Sphingobacterium</taxon>
    </lineage>
</organism>
<evidence type="ECO:0000313" key="3">
    <source>
        <dbReference type="EMBL" id="TDS11709.1"/>
    </source>
</evidence>
<feature type="compositionally biased region" description="Basic and acidic residues" evidence="1">
    <location>
        <begin position="290"/>
        <end position="302"/>
    </location>
</feature>
<dbReference type="OrthoDB" id="1525197at2"/>
<dbReference type="Pfam" id="PF03432">
    <property type="entry name" value="Relaxase"/>
    <property type="match status" value="1"/>
</dbReference>
<dbReference type="InterPro" id="IPR005094">
    <property type="entry name" value="Endonuclease_MobA/VirD2"/>
</dbReference>
<accession>A0A4R7CTH7</accession>
<dbReference type="EMBL" id="SNZV01000007">
    <property type="protein sequence ID" value="TDS11709.1"/>
    <property type="molecule type" value="Genomic_DNA"/>
</dbReference>
<dbReference type="RefSeq" id="WP_133641173.1">
    <property type="nucleotide sequence ID" value="NZ_SNZV01000007.1"/>
</dbReference>
<feature type="domain" description="MobA/VirD2-like nuclease" evidence="2">
    <location>
        <begin position="16"/>
        <end position="158"/>
    </location>
</feature>
<evidence type="ECO:0000256" key="1">
    <source>
        <dbReference type="SAM" id="MobiDB-lite"/>
    </source>
</evidence>
<evidence type="ECO:0000313" key="4">
    <source>
        <dbReference type="Proteomes" id="UP000294752"/>
    </source>
</evidence>
<gene>
    <name evidence="3" type="ORF">B0I21_10750</name>
</gene>